<sequence>MTALVYPITPETFPRAGLIHVPCFSTASYDGKTAILQPKGSTIPFDFAALTPEGFQKATYKQGREVEIRGLAAMETRWLQEVPEVTWRPPYRKPLGARIGGHWYYVTPLCSDLTLETGSHTVVGLFG</sequence>
<organism evidence="1 2">
    <name type="scientific">Deinococcus oregonensis</name>
    <dbReference type="NCBI Taxonomy" id="1805970"/>
    <lineage>
        <taxon>Bacteria</taxon>
        <taxon>Thermotogati</taxon>
        <taxon>Deinococcota</taxon>
        <taxon>Deinococci</taxon>
        <taxon>Deinococcales</taxon>
        <taxon>Deinococcaceae</taxon>
        <taxon>Deinococcus</taxon>
    </lineage>
</organism>
<dbReference type="Proteomes" id="UP001589733">
    <property type="component" value="Unassembled WGS sequence"/>
</dbReference>
<evidence type="ECO:0000313" key="2">
    <source>
        <dbReference type="Proteomes" id="UP001589733"/>
    </source>
</evidence>
<keyword evidence="2" id="KW-1185">Reference proteome</keyword>
<proteinExistence type="predicted"/>
<evidence type="ECO:0000313" key="1">
    <source>
        <dbReference type="EMBL" id="MFB9995318.1"/>
    </source>
</evidence>
<dbReference type="RefSeq" id="WP_380017127.1">
    <property type="nucleotide sequence ID" value="NZ_JBHLYR010000084.1"/>
</dbReference>
<dbReference type="EMBL" id="JBHLYR010000084">
    <property type="protein sequence ID" value="MFB9995318.1"/>
    <property type="molecule type" value="Genomic_DNA"/>
</dbReference>
<name>A0ABV6BA90_9DEIO</name>
<protein>
    <submittedName>
        <fullName evidence="1">Uncharacterized protein</fullName>
    </submittedName>
</protein>
<accession>A0ABV6BA90</accession>
<gene>
    <name evidence="1" type="ORF">ACFFLM_25550</name>
</gene>
<comment type="caution">
    <text evidence="1">The sequence shown here is derived from an EMBL/GenBank/DDBJ whole genome shotgun (WGS) entry which is preliminary data.</text>
</comment>
<reference evidence="1 2" key="1">
    <citation type="submission" date="2024-09" db="EMBL/GenBank/DDBJ databases">
        <authorList>
            <person name="Sun Q."/>
            <person name="Mori K."/>
        </authorList>
    </citation>
    <scope>NUCLEOTIDE SEQUENCE [LARGE SCALE GENOMIC DNA]</scope>
    <source>
        <strain evidence="1 2">JCM 13503</strain>
    </source>
</reference>